<dbReference type="Proteomes" id="UP000293154">
    <property type="component" value="Chromosome"/>
</dbReference>
<protein>
    <submittedName>
        <fullName evidence="1">PAAR domain-containing protein</fullName>
    </submittedName>
</protein>
<dbReference type="RefSeq" id="WP_130591171.1">
    <property type="nucleotide sequence ID" value="NZ_CP034752.1"/>
</dbReference>
<reference evidence="1 2" key="1">
    <citation type="submission" date="2019-03" db="EMBL/GenBank/DDBJ databases">
        <title>Pragia sp. nov. isolated from the gut tract of Carduelis flavirostris.</title>
        <authorList>
            <person name="Ge Y."/>
        </authorList>
    </citation>
    <scope>NUCLEOTIDE SEQUENCE [LARGE SCALE GENOMIC DNA]</scope>
    <source>
        <strain evidence="1 2">CF-458</strain>
    </source>
</reference>
<gene>
    <name evidence="1" type="ORF">EKN56_07305</name>
</gene>
<dbReference type="CDD" id="cd14744">
    <property type="entry name" value="PAAR_CT_2"/>
    <property type="match status" value="1"/>
</dbReference>
<organism evidence="1 2">
    <name type="scientific">Limnobaculum zhutongyuii</name>
    <dbReference type="NCBI Taxonomy" id="2498113"/>
    <lineage>
        <taxon>Bacteria</taxon>
        <taxon>Pseudomonadati</taxon>
        <taxon>Pseudomonadota</taxon>
        <taxon>Gammaproteobacteria</taxon>
        <taxon>Enterobacterales</taxon>
        <taxon>Budviciaceae</taxon>
        <taxon>Limnobaculum</taxon>
    </lineage>
</organism>
<dbReference type="InterPro" id="IPR008727">
    <property type="entry name" value="PAAR_motif"/>
</dbReference>
<name>A0A411WJ58_9GAMM</name>
<dbReference type="OrthoDB" id="6860016at2"/>
<dbReference type="AlphaFoldDB" id="A0A411WJ58"/>
<accession>A0A411WJ58</accession>
<keyword evidence="2" id="KW-1185">Reference proteome</keyword>
<proteinExistence type="predicted"/>
<evidence type="ECO:0000313" key="2">
    <source>
        <dbReference type="Proteomes" id="UP000293154"/>
    </source>
</evidence>
<dbReference type="EMBL" id="CP034752">
    <property type="protein sequence ID" value="QBH96223.1"/>
    <property type="molecule type" value="Genomic_DNA"/>
</dbReference>
<dbReference type="KEGG" id="prag:EKN56_07305"/>
<dbReference type="Pfam" id="PF05488">
    <property type="entry name" value="PAAR_motif"/>
    <property type="match status" value="1"/>
</dbReference>
<sequence>MSKGIIRLGDRTTHGGNVITATSTMVMDGKKVALIGDLVDCPKSGHGVNPIIEGSSDWISDGKQVAVDGCRCACGCTLITSLPEVLIG</sequence>
<evidence type="ECO:0000313" key="1">
    <source>
        <dbReference type="EMBL" id="QBH96223.1"/>
    </source>
</evidence>
<dbReference type="Gene3D" id="2.60.200.60">
    <property type="match status" value="1"/>
</dbReference>